<feature type="compositionally biased region" description="Low complexity" evidence="1">
    <location>
        <begin position="263"/>
        <end position="279"/>
    </location>
</feature>
<dbReference type="EMBL" id="GG745337">
    <property type="protein sequence ID" value="KNE60862.1"/>
    <property type="molecule type" value="Genomic_DNA"/>
</dbReference>
<organism evidence="2 3">
    <name type="scientific">Allomyces macrogynus (strain ATCC 38327)</name>
    <name type="common">Allomyces javanicus var. macrogynus</name>
    <dbReference type="NCBI Taxonomy" id="578462"/>
    <lineage>
        <taxon>Eukaryota</taxon>
        <taxon>Fungi</taxon>
        <taxon>Fungi incertae sedis</taxon>
        <taxon>Blastocladiomycota</taxon>
        <taxon>Blastocladiomycetes</taxon>
        <taxon>Blastocladiales</taxon>
        <taxon>Blastocladiaceae</taxon>
        <taxon>Allomyces</taxon>
    </lineage>
</organism>
<sequence length="659" mass="69156">MNAARPPANPANGAGSAPEDPLPPHWLRTLVAGIHATHRQGRTVAGSVVDHNALLHAYEDLVATVLAAATTGRSCILHVAPPTATHVGDMARLRAAMLDERVAGVVRTVEQVATHVLRLTATTIKVPSNTVPAPPTVRGQSMSLLVTPATPADSIDPSVTMPTPTATSAFPWPPVPPTPRGWTTGTAPAPFDRLTFLSGMLVGGKPSLSDPAQGTATDESVSWRMSGTAPPVPQSRAHRTSMISLKPATTTAQGRKLSAAAAVAAAAASTPRSSMSSTDTPPPPPPLPSAILPTGSPRRRTLPTLLTDPDHLSARNAILAGPASAGLPYRPPTNVADLAATAAAGIRRRASQYRASGSVAGVPVTSTSMSVGPKRVANIVVIVLDPPNEDPRRGLTTSIQQAMLEVLARRQVTDGRVLYQVPRPFCFVVVVPVAGTLSVPPQQQGQQDEEEVFWARVAQAEGGYALPLMPPLLDQFFMSVTIEHDLNPAVSSSTSFPIPKLLDLKSISGLAFWRARQQSIYLHPHLKRYLRDVLVAARTHPATTTPFAALLHHVPTTPDTSTPRLLRLERAGHAPAISTHALNDLTLAVRAMGALYDCEYATPEIAQWLVPRVLAHRVAAVATAAAVAAAGGTGEVEVGKGPAQMVAVVDALERVMPPV</sequence>
<dbReference type="Proteomes" id="UP000054350">
    <property type="component" value="Unassembled WGS sequence"/>
</dbReference>
<name>A0A0L0SEI9_ALLM3</name>
<dbReference type="AlphaFoldDB" id="A0A0L0SEI9"/>
<reference evidence="2 3" key="1">
    <citation type="submission" date="2009-11" db="EMBL/GenBank/DDBJ databases">
        <title>Annotation of Allomyces macrogynus ATCC 38327.</title>
        <authorList>
            <consortium name="The Broad Institute Genome Sequencing Platform"/>
            <person name="Russ C."/>
            <person name="Cuomo C."/>
            <person name="Burger G."/>
            <person name="Gray M.W."/>
            <person name="Holland P.W.H."/>
            <person name="King N."/>
            <person name="Lang F.B.F."/>
            <person name="Roger A.J."/>
            <person name="Ruiz-Trillo I."/>
            <person name="Young S.K."/>
            <person name="Zeng Q."/>
            <person name="Gargeya S."/>
            <person name="Fitzgerald M."/>
            <person name="Haas B."/>
            <person name="Abouelleil A."/>
            <person name="Alvarado L."/>
            <person name="Arachchi H.M."/>
            <person name="Berlin A."/>
            <person name="Chapman S.B."/>
            <person name="Gearin G."/>
            <person name="Goldberg J."/>
            <person name="Griggs A."/>
            <person name="Gujja S."/>
            <person name="Hansen M."/>
            <person name="Heiman D."/>
            <person name="Howarth C."/>
            <person name="Larimer J."/>
            <person name="Lui A."/>
            <person name="MacDonald P.J.P."/>
            <person name="McCowen C."/>
            <person name="Montmayeur A."/>
            <person name="Murphy C."/>
            <person name="Neiman D."/>
            <person name="Pearson M."/>
            <person name="Priest M."/>
            <person name="Roberts A."/>
            <person name="Saif S."/>
            <person name="Shea T."/>
            <person name="Sisk P."/>
            <person name="Stolte C."/>
            <person name="Sykes S."/>
            <person name="Wortman J."/>
            <person name="Nusbaum C."/>
            <person name="Birren B."/>
        </authorList>
    </citation>
    <scope>NUCLEOTIDE SEQUENCE [LARGE SCALE GENOMIC DNA]</scope>
    <source>
        <strain evidence="2 3">ATCC 38327</strain>
    </source>
</reference>
<protein>
    <recommendedName>
        <fullName evidence="4">Magnesium chelatase</fullName>
    </recommendedName>
</protein>
<gene>
    <name evidence="2" type="ORF">AMAG_06625</name>
</gene>
<feature type="compositionally biased region" description="Low complexity" evidence="1">
    <location>
        <begin position="1"/>
        <end position="18"/>
    </location>
</feature>
<keyword evidence="3" id="KW-1185">Reference proteome</keyword>
<evidence type="ECO:0000313" key="3">
    <source>
        <dbReference type="Proteomes" id="UP000054350"/>
    </source>
</evidence>
<accession>A0A0L0SEI9</accession>
<feature type="compositionally biased region" description="Polar residues" evidence="1">
    <location>
        <begin position="210"/>
        <end position="225"/>
    </location>
</feature>
<feature type="region of interest" description="Disordered" evidence="1">
    <location>
        <begin position="1"/>
        <end position="22"/>
    </location>
</feature>
<evidence type="ECO:0000313" key="2">
    <source>
        <dbReference type="EMBL" id="KNE60862.1"/>
    </source>
</evidence>
<feature type="region of interest" description="Disordered" evidence="1">
    <location>
        <begin position="263"/>
        <end position="296"/>
    </location>
</feature>
<dbReference type="Gene3D" id="1.10.8.80">
    <property type="entry name" value="Magnesium chelatase subunit I, C-Terminal domain"/>
    <property type="match status" value="1"/>
</dbReference>
<evidence type="ECO:0008006" key="4">
    <source>
        <dbReference type="Google" id="ProtNLM"/>
    </source>
</evidence>
<dbReference type="OrthoDB" id="5582146at2759"/>
<reference evidence="3" key="2">
    <citation type="submission" date="2009-11" db="EMBL/GenBank/DDBJ databases">
        <title>The Genome Sequence of Allomyces macrogynus strain ATCC 38327.</title>
        <authorList>
            <consortium name="The Broad Institute Genome Sequencing Platform"/>
            <person name="Russ C."/>
            <person name="Cuomo C."/>
            <person name="Shea T."/>
            <person name="Young S.K."/>
            <person name="Zeng Q."/>
            <person name="Koehrsen M."/>
            <person name="Haas B."/>
            <person name="Borodovsky M."/>
            <person name="Guigo R."/>
            <person name="Alvarado L."/>
            <person name="Berlin A."/>
            <person name="Borenstein D."/>
            <person name="Chen Z."/>
            <person name="Engels R."/>
            <person name="Freedman E."/>
            <person name="Gellesch M."/>
            <person name="Goldberg J."/>
            <person name="Griggs A."/>
            <person name="Gujja S."/>
            <person name="Heiman D."/>
            <person name="Hepburn T."/>
            <person name="Howarth C."/>
            <person name="Jen D."/>
            <person name="Larson L."/>
            <person name="Lewis B."/>
            <person name="Mehta T."/>
            <person name="Park D."/>
            <person name="Pearson M."/>
            <person name="Roberts A."/>
            <person name="Saif S."/>
            <person name="Shenoy N."/>
            <person name="Sisk P."/>
            <person name="Stolte C."/>
            <person name="Sykes S."/>
            <person name="Walk T."/>
            <person name="White J."/>
            <person name="Yandava C."/>
            <person name="Burger G."/>
            <person name="Gray M.W."/>
            <person name="Holland P.W.H."/>
            <person name="King N."/>
            <person name="Lang F.B.F."/>
            <person name="Roger A.J."/>
            <person name="Ruiz-Trillo I."/>
            <person name="Lander E."/>
            <person name="Nusbaum C."/>
        </authorList>
    </citation>
    <scope>NUCLEOTIDE SEQUENCE [LARGE SCALE GENOMIC DNA]</scope>
    <source>
        <strain evidence="3">ATCC 38327</strain>
    </source>
</reference>
<proteinExistence type="predicted"/>
<feature type="region of interest" description="Disordered" evidence="1">
    <location>
        <begin position="205"/>
        <end position="238"/>
    </location>
</feature>
<evidence type="ECO:0000256" key="1">
    <source>
        <dbReference type="SAM" id="MobiDB-lite"/>
    </source>
</evidence>
<dbReference type="STRING" id="578462.A0A0L0SEI9"/>
<dbReference type="VEuPathDB" id="FungiDB:AMAG_06625"/>